<evidence type="ECO:0000313" key="2">
    <source>
        <dbReference type="Proteomes" id="UP001292094"/>
    </source>
</evidence>
<dbReference type="EMBL" id="JAWZYT010002260">
    <property type="protein sequence ID" value="KAK4305588.1"/>
    <property type="molecule type" value="Genomic_DNA"/>
</dbReference>
<comment type="caution">
    <text evidence="1">The sequence shown here is derived from an EMBL/GenBank/DDBJ whole genome shotgun (WGS) entry which is preliminary data.</text>
</comment>
<dbReference type="AlphaFoldDB" id="A0AAE1PCK1"/>
<protein>
    <submittedName>
        <fullName evidence="1">Uncharacterized protein</fullName>
    </submittedName>
</protein>
<proteinExistence type="predicted"/>
<reference evidence="1" key="1">
    <citation type="submission" date="2023-11" db="EMBL/GenBank/DDBJ databases">
        <title>Genome assemblies of two species of porcelain crab, Petrolisthes cinctipes and Petrolisthes manimaculis (Anomura: Porcellanidae).</title>
        <authorList>
            <person name="Angst P."/>
        </authorList>
    </citation>
    <scope>NUCLEOTIDE SEQUENCE</scope>
    <source>
        <strain evidence="1">PB745_02</strain>
        <tissue evidence="1">Gill</tissue>
    </source>
</reference>
<sequence>MDSREHRRDVAALVVLKLQTFYAATTYKQHGLTRTPQGCCSTGSVEAAGPPMQPPPTSNMDSLEHRRDFAALVVLKLQTFYAATTYKQHGLTRTPQGCCSTGGVEAAGPPMQPPPTSNMDSLEHRRDVAALVVLKLQTSYAATTYKQHGLTRTPQGCCSTGGVEAAVPPMQTPPTSNMDSLEHRRDVAALVVLKLQDLLCSHHLQATTSYAATTYKQHGFTRTPQGCCSTGGVEAAGPPMQPPPPSNMDSLEHLRDVAALVVLKLQNLLCSHHLQATWTHENTAGMLQHWTSYAATTYKQHGFTRTPQGCCSTGGVEAAGPPMQPPPTSNMGLLEHRRDVAALVVLKLQDLLCSHHLQATSTTPKQPGLIRTPQGCCSTGGVEAAEPPMQPPPTSNMDSLEHRRDVAALVVLKLQNLLCSHHLQATWIH</sequence>
<name>A0AAE1PCK1_9EUCA</name>
<organism evidence="1 2">
    <name type="scientific">Petrolisthes manimaculis</name>
    <dbReference type="NCBI Taxonomy" id="1843537"/>
    <lineage>
        <taxon>Eukaryota</taxon>
        <taxon>Metazoa</taxon>
        <taxon>Ecdysozoa</taxon>
        <taxon>Arthropoda</taxon>
        <taxon>Crustacea</taxon>
        <taxon>Multicrustacea</taxon>
        <taxon>Malacostraca</taxon>
        <taxon>Eumalacostraca</taxon>
        <taxon>Eucarida</taxon>
        <taxon>Decapoda</taxon>
        <taxon>Pleocyemata</taxon>
        <taxon>Anomura</taxon>
        <taxon>Galatheoidea</taxon>
        <taxon>Porcellanidae</taxon>
        <taxon>Petrolisthes</taxon>
    </lineage>
</organism>
<evidence type="ECO:0000313" key="1">
    <source>
        <dbReference type="EMBL" id="KAK4305588.1"/>
    </source>
</evidence>
<gene>
    <name evidence="1" type="ORF">Pmani_022556</name>
</gene>
<accession>A0AAE1PCK1</accession>
<dbReference type="Proteomes" id="UP001292094">
    <property type="component" value="Unassembled WGS sequence"/>
</dbReference>
<keyword evidence="2" id="KW-1185">Reference proteome</keyword>